<accession>A0A0F9LV44</accession>
<organism evidence="1">
    <name type="scientific">marine sediment metagenome</name>
    <dbReference type="NCBI Taxonomy" id="412755"/>
    <lineage>
        <taxon>unclassified sequences</taxon>
        <taxon>metagenomes</taxon>
        <taxon>ecological metagenomes</taxon>
    </lineage>
</organism>
<comment type="caution">
    <text evidence="1">The sequence shown here is derived from an EMBL/GenBank/DDBJ whole genome shotgun (WGS) entry which is preliminary data.</text>
</comment>
<protein>
    <submittedName>
        <fullName evidence="1">Uncharacterized protein</fullName>
    </submittedName>
</protein>
<dbReference type="EMBL" id="LAZR01011579">
    <property type="protein sequence ID" value="KKM60957.1"/>
    <property type="molecule type" value="Genomic_DNA"/>
</dbReference>
<proteinExistence type="predicted"/>
<gene>
    <name evidence="1" type="ORF">LCGC14_1536580</name>
</gene>
<reference evidence="1" key="1">
    <citation type="journal article" date="2015" name="Nature">
        <title>Complex archaea that bridge the gap between prokaryotes and eukaryotes.</title>
        <authorList>
            <person name="Spang A."/>
            <person name="Saw J.H."/>
            <person name="Jorgensen S.L."/>
            <person name="Zaremba-Niedzwiedzka K."/>
            <person name="Martijn J."/>
            <person name="Lind A.E."/>
            <person name="van Eijk R."/>
            <person name="Schleper C."/>
            <person name="Guy L."/>
            <person name="Ettema T.J."/>
        </authorList>
    </citation>
    <scope>NUCLEOTIDE SEQUENCE</scope>
</reference>
<dbReference type="AlphaFoldDB" id="A0A0F9LV44"/>
<evidence type="ECO:0000313" key="1">
    <source>
        <dbReference type="EMBL" id="KKM60957.1"/>
    </source>
</evidence>
<sequence>MVKAKDKETKETEEVKTYTKEQIKEALVKKLDFLKTELDKLESKELHEEMLNEFPEWKEAIEKAVKANQEGLRVVYKRVQMIEQTIQDLGSKKKK</sequence>
<name>A0A0F9LV44_9ZZZZ</name>